<dbReference type="InterPro" id="IPR036388">
    <property type="entry name" value="WH-like_DNA-bd_sf"/>
</dbReference>
<gene>
    <name evidence="1" type="ORF">C7B43_14115</name>
</gene>
<evidence type="ECO:0000313" key="1">
    <source>
        <dbReference type="EMBL" id="PSR26337.1"/>
    </source>
</evidence>
<name>A0A2T2WVQ6_9FIRM</name>
<protein>
    <submittedName>
        <fullName evidence="1">Uncharacterized protein</fullName>
    </submittedName>
</protein>
<dbReference type="Gene3D" id="1.10.10.10">
    <property type="entry name" value="Winged helix-like DNA-binding domain superfamily/Winged helix DNA-binding domain"/>
    <property type="match status" value="1"/>
</dbReference>
<dbReference type="EMBL" id="PXYT01000037">
    <property type="protein sequence ID" value="PSR26337.1"/>
    <property type="molecule type" value="Genomic_DNA"/>
</dbReference>
<accession>A0A2T2WVQ6</accession>
<sequence length="585" mass="67848">MTNVSLTNQDIPVIEKLIRERLMQIDPTLPAWKTHSVKLSHKRNILFRGQILIPRKVWQYVAALYRDPSLSWILRITDQMALSIVRQLKDNQPVPSLTENDFIPPSRDINEETRQFLLDRFHKSHEEAWTAVNDLISSWSVDIPISPMACHTLHPDFLFLWRSIQLTCPECSWSHAFSFNPRRLINTDNLHPEDDGFFKHSADLIRNLSDIWFRQSAFVHQIPDWTRVESMVAAALSLQTSTDILWTPRSHQAFLRLQQLRLLLCDTPLEPVRYDKRKWKSRQLPRVSDVPGYEHRFREDEAILAADPGILNSKGCTMLQQLWETQGQAVWCHVQKQWETVPIAIHNIPNVKRSYENLYRWAQAWQHPRLSSTHEGYRLAPECEPHPSLEDLASQFADHGMQLINLLQLTLRSFPPNEVIVCLSDILRRHPQKMGAKTLAGILAGSREEKILSKDYAHDPDYGRFRGVYSMSQIITWIKSLVASQYFSVRHVGRYHNPVLYLGPMPETSALKTLDPGDNEEFSADLDTLITRHQWKKLAEKAKDDWAAECALLAGAVLWPYGDARKLREAKNRSHSIPQQYIIKK</sequence>
<proteinExistence type="predicted"/>
<reference evidence="1 2" key="1">
    <citation type="journal article" date="2014" name="BMC Genomics">
        <title>Comparison of environmental and isolate Sulfobacillus genomes reveals diverse carbon, sulfur, nitrogen, and hydrogen metabolisms.</title>
        <authorList>
            <person name="Justice N.B."/>
            <person name="Norman A."/>
            <person name="Brown C.T."/>
            <person name="Singh A."/>
            <person name="Thomas B.C."/>
            <person name="Banfield J.F."/>
        </authorList>
    </citation>
    <scope>NUCLEOTIDE SEQUENCE [LARGE SCALE GENOMIC DNA]</scope>
    <source>
        <strain evidence="1">AMDSBA1</strain>
    </source>
</reference>
<organism evidence="1 2">
    <name type="scientific">Sulfobacillus benefaciens</name>
    <dbReference type="NCBI Taxonomy" id="453960"/>
    <lineage>
        <taxon>Bacteria</taxon>
        <taxon>Bacillati</taxon>
        <taxon>Bacillota</taxon>
        <taxon>Clostridia</taxon>
        <taxon>Eubacteriales</taxon>
        <taxon>Clostridiales Family XVII. Incertae Sedis</taxon>
        <taxon>Sulfobacillus</taxon>
    </lineage>
</organism>
<comment type="caution">
    <text evidence="1">The sequence shown here is derived from an EMBL/GenBank/DDBJ whole genome shotgun (WGS) entry which is preliminary data.</text>
</comment>
<dbReference type="Proteomes" id="UP000242699">
    <property type="component" value="Unassembled WGS sequence"/>
</dbReference>
<evidence type="ECO:0000313" key="2">
    <source>
        <dbReference type="Proteomes" id="UP000242699"/>
    </source>
</evidence>
<dbReference type="AlphaFoldDB" id="A0A2T2WVQ6"/>